<proteinExistence type="predicted"/>
<accession>A0A6J5NY99</accession>
<gene>
    <name evidence="2" type="ORF">UFOVP779_18</name>
</gene>
<feature type="region of interest" description="Disordered" evidence="1">
    <location>
        <begin position="30"/>
        <end position="50"/>
    </location>
</feature>
<name>A0A6J5NY99_9CAUD</name>
<reference evidence="2" key="1">
    <citation type="submission" date="2020-04" db="EMBL/GenBank/DDBJ databases">
        <authorList>
            <person name="Chiriac C."/>
            <person name="Salcher M."/>
            <person name="Ghai R."/>
            <person name="Kavagutti S V."/>
        </authorList>
    </citation>
    <scope>NUCLEOTIDE SEQUENCE</scope>
</reference>
<protein>
    <submittedName>
        <fullName evidence="2">Uncharacterized protein</fullName>
    </submittedName>
</protein>
<sequence length="50" mass="5522">MSDPILLPMAFTWHRPITLKGNVWGITPPPSLRYAKGGRDNPTPTPAVPR</sequence>
<evidence type="ECO:0000313" key="2">
    <source>
        <dbReference type="EMBL" id="CAB4162191.1"/>
    </source>
</evidence>
<dbReference type="EMBL" id="LR796720">
    <property type="protein sequence ID" value="CAB4162191.1"/>
    <property type="molecule type" value="Genomic_DNA"/>
</dbReference>
<organism evidence="2">
    <name type="scientific">uncultured Caudovirales phage</name>
    <dbReference type="NCBI Taxonomy" id="2100421"/>
    <lineage>
        <taxon>Viruses</taxon>
        <taxon>Duplodnaviria</taxon>
        <taxon>Heunggongvirae</taxon>
        <taxon>Uroviricota</taxon>
        <taxon>Caudoviricetes</taxon>
        <taxon>Peduoviridae</taxon>
        <taxon>Maltschvirus</taxon>
        <taxon>Maltschvirus maltsch</taxon>
    </lineage>
</organism>
<evidence type="ECO:0000256" key="1">
    <source>
        <dbReference type="SAM" id="MobiDB-lite"/>
    </source>
</evidence>